<dbReference type="EMBL" id="UINC01024912">
    <property type="protein sequence ID" value="SVA99510.1"/>
    <property type="molecule type" value="Genomic_DNA"/>
</dbReference>
<protein>
    <submittedName>
        <fullName evidence="2">Uncharacterized protein</fullName>
    </submittedName>
</protein>
<reference evidence="2" key="1">
    <citation type="submission" date="2018-05" db="EMBL/GenBank/DDBJ databases">
        <authorList>
            <person name="Lanie J.A."/>
            <person name="Ng W.-L."/>
            <person name="Kazmierczak K.M."/>
            <person name="Andrzejewski T.M."/>
            <person name="Davidsen T.M."/>
            <person name="Wayne K.J."/>
            <person name="Tettelin H."/>
            <person name="Glass J.I."/>
            <person name="Rusch D."/>
            <person name="Podicherti R."/>
            <person name="Tsui H.-C.T."/>
            <person name="Winkler M.E."/>
        </authorList>
    </citation>
    <scope>NUCLEOTIDE SEQUENCE</scope>
</reference>
<accession>A0A382AD72</accession>
<dbReference type="AlphaFoldDB" id="A0A382AD72"/>
<evidence type="ECO:0000313" key="2">
    <source>
        <dbReference type="EMBL" id="SVA99510.1"/>
    </source>
</evidence>
<feature type="transmembrane region" description="Helical" evidence="1">
    <location>
        <begin position="325"/>
        <end position="351"/>
    </location>
</feature>
<feature type="transmembrane region" description="Helical" evidence="1">
    <location>
        <begin position="418"/>
        <end position="439"/>
    </location>
</feature>
<keyword evidence="1" id="KW-0472">Membrane</keyword>
<sequence length="471" mass="51635">MSAVLAATAAILWETLREAALSDLLEQYSQDKPYLHLTVSSVQTDDSYFNQLNYRIEEVLKKDEEDVFVDKIVAYRSETMSTGIDVPKHEPESRSFLFSSPGIFESDIISVDGAIPSTGIVSRMDGMVTVEGAISEEDARKSSLTMGDDIFLTTQEGDRFLIKVTGVYRVQDHADDFSTVYAERLLAGNTETVSTIPVLLPSEVFFLLGSEPYVKFRTTYLWHLSIAKSQIRAATFESFVEYIIDIHEQLVSDYPTASLSTPLLVVLDSFKGKLIDSRTAMRTILILFVVFTFVYVFAVTSILSDRQSGYYHLLRLRGSGRFAPITVVTIPILSICILAGLIGPAGSLILLKAVGYATGLSDIFHGIPLSSFFIWQSWAYSASAAIFAFVILVFRLAARSVGRQSMQNIGSRGNGHTLRAALLSPINFMFIIVVAGFVATGGFGSPIWKEMGSDASGTGIAVLLLPVLLLV</sequence>
<gene>
    <name evidence="2" type="ORF">METZ01_LOCUS152364</name>
</gene>
<organism evidence="2">
    <name type="scientific">marine metagenome</name>
    <dbReference type="NCBI Taxonomy" id="408172"/>
    <lineage>
        <taxon>unclassified sequences</taxon>
        <taxon>metagenomes</taxon>
        <taxon>ecological metagenomes</taxon>
    </lineage>
</organism>
<feature type="non-terminal residue" evidence="2">
    <location>
        <position position="471"/>
    </location>
</feature>
<keyword evidence="1" id="KW-0812">Transmembrane</keyword>
<evidence type="ECO:0000256" key="1">
    <source>
        <dbReference type="SAM" id="Phobius"/>
    </source>
</evidence>
<feature type="transmembrane region" description="Helical" evidence="1">
    <location>
        <begin position="378"/>
        <end position="397"/>
    </location>
</feature>
<feature type="transmembrane region" description="Helical" evidence="1">
    <location>
        <begin position="284"/>
        <end position="304"/>
    </location>
</feature>
<keyword evidence="1" id="KW-1133">Transmembrane helix</keyword>
<name>A0A382AD72_9ZZZZ</name>
<proteinExistence type="predicted"/>